<protein>
    <submittedName>
        <fullName evidence="1">Uncharacterized protein</fullName>
    </submittedName>
</protein>
<proteinExistence type="predicted"/>
<organism evidence="1 2">
    <name type="scientific">Microlunatus ginsengisoli</name>
    <dbReference type="NCBI Taxonomy" id="363863"/>
    <lineage>
        <taxon>Bacteria</taxon>
        <taxon>Bacillati</taxon>
        <taxon>Actinomycetota</taxon>
        <taxon>Actinomycetes</taxon>
        <taxon>Propionibacteriales</taxon>
        <taxon>Propionibacteriaceae</taxon>
        <taxon>Microlunatus</taxon>
    </lineage>
</organism>
<dbReference type="EMBL" id="BAABAB010000043">
    <property type="protein sequence ID" value="GAA3636770.1"/>
    <property type="molecule type" value="Genomic_DNA"/>
</dbReference>
<dbReference type="Proteomes" id="UP001501490">
    <property type="component" value="Unassembled WGS sequence"/>
</dbReference>
<evidence type="ECO:0000313" key="1">
    <source>
        <dbReference type="EMBL" id="GAA3636770.1"/>
    </source>
</evidence>
<gene>
    <name evidence="1" type="ORF">GCM10022236_44140</name>
</gene>
<sequence length="82" mass="9246">MGWAEYGDTSTPFHRGFAAADRLPRESADLDAASSRLALVDPIGIMQLPVGLPWIWRLESLNVHSRHRILDPRQVANSLLRR</sequence>
<keyword evidence="2" id="KW-1185">Reference proteome</keyword>
<reference evidence="2" key="1">
    <citation type="journal article" date="2019" name="Int. J. Syst. Evol. Microbiol.">
        <title>The Global Catalogue of Microorganisms (GCM) 10K type strain sequencing project: providing services to taxonomists for standard genome sequencing and annotation.</title>
        <authorList>
            <consortium name="The Broad Institute Genomics Platform"/>
            <consortium name="The Broad Institute Genome Sequencing Center for Infectious Disease"/>
            <person name="Wu L."/>
            <person name="Ma J."/>
        </authorList>
    </citation>
    <scope>NUCLEOTIDE SEQUENCE [LARGE SCALE GENOMIC DNA]</scope>
    <source>
        <strain evidence="2">JCM 16929</strain>
    </source>
</reference>
<comment type="caution">
    <text evidence="1">The sequence shown here is derived from an EMBL/GenBank/DDBJ whole genome shotgun (WGS) entry which is preliminary data.</text>
</comment>
<evidence type="ECO:0000313" key="2">
    <source>
        <dbReference type="Proteomes" id="UP001501490"/>
    </source>
</evidence>
<accession>A0ABP7ANM5</accession>
<name>A0ABP7ANM5_9ACTN</name>